<feature type="compositionally biased region" description="Polar residues" evidence="1">
    <location>
        <begin position="42"/>
        <end position="53"/>
    </location>
</feature>
<evidence type="ECO:0000313" key="3">
    <source>
        <dbReference type="Proteomes" id="UP000784294"/>
    </source>
</evidence>
<reference evidence="2" key="1">
    <citation type="submission" date="2018-11" db="EMBL/GenBank/DDBJ databases">
        <authorList>
            <consortium name="Pathogen Informatics"/>
        </authorList>
    </citation>
    <scope>NUCLEOTIDE SEQUENCE</scope>
</reference>
<evidence type="ECO:0000313" key="2">
    <source>
        <dbReference type="EMBL" id="VEL44023.1"/>
    </source>
</evidence>
<organism evidence="2 3">
    <name type="scientific">Protopolystoma xenopodis</name>
    <dbReference type="NCBI Taxonomy" id="117903"/>
    <lineage>
        <taxon>Eukaryota</taxon>
        <taxon>Metazoa</taxon>
        <taxon>Spiralia</taxon>
        <taxon>Lophotrochozoa</taxon>
        <taxon>Platyhelminthes</taxon>
        <taxon>Monogenea</taxon>
        <taxon>Polyopisthocotylea</taxon>
        <taxon>Polystomatidea</taxon>
        <taxon>Polystomatidae</taxon>
        <taxon>Protopolystoma</taxon>
    </lineage>
</organism>
<feature type="region of interest" description="Disordered" evidence="1">
    <location>
        <begin position="1"/>
        <end position="53"/>
    </location>
</feature>
<dbReference type="EMBL" id="CAAALY010288258">
    <property type="protein sequence ID" value="VEL44023.1"/>
    <property type="molecule type" value="Genomic_DNA"/>
</dbReference>
<name>A0A3S5CSA8_9PLAT</name>
<keyword evidence="3" id="KW-1185">Reference proteome</keyword>
<proteinExistence type="predicted"/>
<dbReference type="Proteomes" id="UP000784294">
    <property type="component" value="Unassembled WGS sequence"/>
</dbReference>
<sequence length="82" mass="9025">MPERHQRRDSEARLANPRASSTGRSLQLDVFDMTKARRTEEQSSSPSPIRTGLCSSNFKALRQSSLGQSQTFQAKKGATGSL</sequence>
<protein>
    <submittedName>
        <fullName evidence="2">Uncharacterized protein</fullName>
    </submittedName>
</protein>
<accession>A0A3S5CSA8</accession>
<gene>
    <name evidence="2" type="ORF">PXEA_LOCUS37463</name>
</gene>
<comment type="caution">
    <text evidence="2">The sequence shown here is derived from an EMBL/GenBank/DDBJ whole genome shotgun (WGS) entry which is preliminary data.</text>
</comment>
<feature type="compositionally biased region" description="Basic and acidic residues" evidence="1">
    <location>
        <begin position="1"/>
        <end position="12"/>
    </location>
</feature>
<dbReference type="AlphaFoldDB" id="A0A3S5CSA8"/>
<evidence type="ECO:0000256" key="1">
    <source>
        <dbReference type="SAM" id="MobiDB-lite"/>
    </source>
</evidence>
<feature type="compositionally biased region" description="Basic and acidic residues" evidence="1">
    <location>
        <begin position="32"/>
        <end position="41"/>
    </location>
</feature>